<reference evidence="2" key="1">
    <citation type="submission" date="2013-03" db="EMBL/GenBank/DDBJ databases">
        <title>Draft genome sequence of the hydrogen-ethanol-producing anaerobic alkalithermophilic Caloramator celere.</title>
        <authorList>
            <person name="Ciranna A."/>
            <person name="Larjo A."/>
            <person name="Kivisto A."/>
            <person name="Santala V."/>
            <person name="Roos C."/>
            <person name="Karp M."/>
        </authorList>
    </citation>
    <scope>NUCLEOTIDE SEQUENCE [LARGE SCALE GENOMIC DNA]</scope>
    <source>
        <strain evidence="2">DSM 8682</strain>
    </source>
</reference>
<comment type="caution">
    <text evidence="2">The sequence shown here is derived from an EMBL/GenBank/DDBJ whole genome shotgun (WGS) entry which is preliminary data.</text>
</comment>
<dbReference type="AlphaFoldDB" id="R7RME1"/>
<keyword evidence="1" id="KW-0472">Membrane</keyword>
<dbReference type="OrthoDB" id="9920401at2"/>
<keyword evidence="3" id="KW-1185">Reference proteome</keyword>
<evidence type="ECO:0000256" key="1">
    <source>
        <dbReference type="SAM" id="Phobius"/>
    </source>
</evidence>
<dbReference type="eggNOG" id="ENOG5033SUA">
    <property type="taxonomic scope" value="Bacteria"/>
</dbReference>
<keyword evidence="1" id="KW-0812">Transmembrane</keyword>
<protein>
    <submittedName>
        <fullName evidence="2">Uncharacterized protein</fullName>
    </submittedName>
</protein>
<evidence type="ECO:0000313" key="2">
    <source>
        <dbReference type="EMBL" id="CDF57204.1"/>
    </source>
</evidence>
<name>R7RME1_9CLOT</name>
<proteinExistence type="predicted"/>
<gene>
    <name evidence="2" type="ORF">TCEL_00099</name>
</gene>
<organism evidence="2 3">
    <name type="scientific">Thermobrachium celere DSM 8682</name>
    <dbReference type="NCBI Taxonomy" id="941824"/>
    <lineage>
        <taxon>Bacteria</taxon>
        <taxon>Bacillati</taxon>
        <taxon>Bacillota</taxon>
        <taxon>Clostridia</taxon>
        <taxon>Eubacteriales</taxon>
        <taxon>Clostridiaceae</taxon>
        <taxon>Thermobrachium</taxon>
    </lineage>
</organism>
<evidence type="ECO:0000313" key="3">
    <source>
        <dbReference type="Proteomes" id="UP000014923"/>
    </source>
</evidence>
<keyword evidence="1" id="KW-1133">Transmembrane helix</keyword>
<feature type="transmembrane region" description="Helical" evidence="1">
    <location>
        <begin position="6"/>
        <end position="24"/>
    </location>
</feature>
<dbReference type="EMBL" id="CAVN010000085">
    <property type="protein sequence ID" value="CDF57204.1"/>
    <property type="molecule type" value="Genomic_DNA"/>
</dbReference>
<dbReference type="RefSeq" id="WP_018660150.1">
    <property type="nucleotide sequence ID" value="NZ_HF952018.1"/>
</dbReference>
<dbReference type="HOGENOM" id="CLU_1371636_0_0_9"/>
<sequence length="199" mass="22978">MKYFKIFVITVILAVTFFSILYLTKIAKDIEEYTFSRGDSINLIVYTTSKEKLIDADIKNLLDYIEKSQESIGIKVKNLGAVTDKKTLENKLNKTIKPLGRYIVIDLSLNDKIINKETILIRVEKNEKYDENVGFANKIKTTLNKDRVNILGESKCYLQEFGDRALRVELSNKLTLKEAEKLIDKLMYAIYKNITDGEF</sequence>
<dbReference type="Proteomes" id="UP000014923">
    <property type="component" value="Unassembled WGS sequence"/>
</dbReference>
<accession>R7RME1</accession>